<evidence type="ECO:0000313" key="2">
    <source>
        <dbReference type="Proteomes" id="UP001150581"/>
    </source>
</evidence>
<accession>A0ACC1IG87</accession>
<sequence length="548" mass="60111">MDYFDLVATRSTEILSATAIESGLEEATRNLGRHMGSTQQAQRARTLLDRFVYHETDQRTARAISLALNILVEFGRRIDNSEELASTKATEGLLGLARKMQQDATSTPKDENAQKACEEALTCVANAMLLRPGCKAHFAKARGFALVTAILQCTALTSTTTFLCARCLFLGLTTSDDARHCVDDLNLQKELAAATNIYLDKERGLVQGTGGGGRCRDRFCPQQVIAELLKAAMSLCVLFQRSFVSEKTNVADDSLPTEHAAKFTELLSMCLNTLREIPVSPNGHLADAQKQAISVALGFSTLHPKCIQDTWLPPNASPPTDEWVNVDRIYDIFEKLIDHAVAPNGKVAGDLSGVANEYQTEIAPLALVLVRLMTEHIKVREHLLQRVYPQKGAPDFTRLPEDRPGIAGKLVRLLRIPQGGMLPNAAGSFMLALLSHDVKQFVMAVGYGNAAGYMLAQGIEIPVDILEQVNREVAEDVPVDPVTGRAFSQADADRELAAMTDEEKEREAERLFVLFERLNKTGVIQVQNPFKAAAESGRFEELSDEDSK</sequence>
<proteinExistence type="predicted"/>
<dbReference type="Proteomes" id="UP001150581">
    <property type="component" value="Unassembled WGS sequence"/>
</dbReference>
<reference evidence="1" key="1">
    <citation type="submission" date="2022-07" db="EMBL/GenBank/DDBJ databases">
        <title>Phylogenomic reconstructions and comparative analyses of Kickxellomycotina fungi.</title>
        <authorList>
            <person name="Reynolds N.K."/>
            <person name="Stajich J.E."/>
            <person name="Barry K."/>
            <person name="Grigoriev I.V."/>
            <person name="Crous P."/>
            <person name="Smith M.E."/>
        </authorList>
    </citation>
    <scope>NUCLEOTIDE SEQUENCE</scope>
    <source>
        <strain evidence="1">Benny 63K</strain>
    </source>
</reference>
<organism evidence="1 2">
    <name type="scientific">Kickxella alabastrina</name>
    <dbReference type="NCBI Taxonomy" id="61397"/>
    <lineage>
        <taxon>Eukaryota</taxon>
        <taxon>Fungi</taxon>
        <taxon>Fungi incertae sedis</taxon>
        <taxon>Zoopagomycota</taxon>
        <taxon>Kickxellomycotina</taxon>
        <taxon>Kickxellomycetes</taxon>
        <taxon>Kickxellales</taxon>
        <taxon>Kickxellaceae</taxon>
        <taxon>Kickxella</taxon>
    </lineage>
</organism>
<evidence type="ECO:0000313" key="1">
    <source>
        <dbReference type="EMBL" id="KAJ1893613.1"/>
    </source>
</evidence>
<protein>
    <submittedName>
        <fullName evidence="1">Uncharacterized protein</fullName>
    </submittedName>
</protein>
<comment type="caution">
    <text evidence="1">The sequence shown here is derived from an EMBL/GenBank/DDBJ whole genome shotgun (WGS) entry which is preliminary data.</text>
</comment>
<gene>
    <name evidence="1" type="ORF">LPJ66_005646</name>
</gene>
<dbReference type="EMBL" id="JANBPG010000810">
    <property type="protein sequence ID" value="KAJ1893613.1"/>
    <property type="molecule type" value="Genomic_DNA"/>
</dbReference>
<name>A0ACC1IG87_9FUNG</name>
<keyword evidence="2" id="KW-1185">Reference proteome</keyword>